<gene>
    <name evidence="9" type="ORF">HNP84_007252</name>
</gene>
<feature type="transmembrane region" description="Helical" evidence="7">
    <location>
        <begin position="25"/>
        <end position="45"/>
    </location>
</feature>
<evidence type="ECO:0000256" key="2">
    <source>
        <dbReference type="ARBA" id="ARBA00022448"/>
    </source>
</evidence>
<evidence type="ECO:0000256" key="4">
    <source>
        <dbReference type="ARBA" id="ARBA00022692"/>
    </source>
</evidence>
<evidence type="ECO:0000259" key="8">
    <source>
        <dbReference type="PROSITE" id="PS50928"/>
    </source>
</evidence>
<comment type="caution">
    <text evidence="9">The sequence shown here is derived from an EMBL/GenBank/DDBJ whole genome shotgun (WGS) entry which is preliminary data.</text>
</comment>
<dbReference type="Proteomes" id="UP000578449">
    <property type="component" value="Unassembled WGS sequence"/>
</dbReference>
<dbReference type="Gene3D" id="1.10.3720.10">
    <property type="entry name" value="MetI-like"/>
    <property type="match status" value="1"/>
</dbReference>
<feature type="transmembrane region" description="Helical" evidence="7">
    <location>
        <begin position="211"/>
        <end position="235"/>
    </location>
</feature>
<dbReference type="InterPro" id="IPR000515">
    <property type="entry name" value="MetI-like"/>
</dbReference>
<keyword evidence="10" id="KW-1185">Reference proteome</keyword>
<evidence type="ECO:0000313" key="10">
    <source>
        <dbReference type="Proteomes" id="UP000578449"/>
    </source>
</evidence>
<dbReference type="EMBL" id="JACHGN010000018">
    <property type="protein sequence ID" value="MBB5137500.1"/>
    <property type="molecule type" value="Genomic_DNA"/>
</dbReference>
<evidence type="ECO:0000313" key="9">
    <source>
        <dbReference type="EMBL" id="MBB5137500.1"/>
    </source>
</evidence>
<dbReference type="RefSeq" id="WP_221337180.1">
    <property type="nucleotide sequence ID" value="NZ_BAABIX010000045.1"/>
</dbReference>
<keyword evidence="9" id="KW-0762">Sugar transport</keyword>
<keyword evidence="6 7" id="KW-0472">Membrane</keyword>
<dbReference type="PANTHER" id="PTHR43744">
    <property type="entry name" value="ABC TRANSPORTER PERMEASE PROTEIN MG189-RELATED-RELATED"/>
    <property type="match status" value="1"/>
</dbReference>
<keyword evidence="5 7" id="KW-1133">Transmembrane helix</keyword>
<sequence>MSHVPTARASFSPAGRRRPNWQRMAAWAILVLFVLITLVPFYWMLRISLSDNRTLAANAGSLLPADFTLGAFKRVLGIATLSEATAEGGSGATIDFWRYLANSVLTSAVITVCQVFFSAMAAYAFARLRWPGREKVFFVFLTALMVPPIFTALPNFVTVQQLGLLNTYAGIVLPYLFMTPFAVFFLRQFFLNISREVEEAAIVDGAGHARIFFRLIVPMSSAPIATISLLVYIGAWNEYFWPLLVGQEDDVRVLTVALGIFRSQTPQAGPDWAGLMAATLLAALPVIALFTVFGRWIVNSIQFSGIK</sequence>
<feature type="transmembrane region" description="Helical" evidence="7">
    <location>
        <begin position="272"/>
        <end position="298"/>
    </location>
</feature>
<evidence type="ECO:0000256" key="7">
    <source>
        <dbReference type="RuleBase" id="RU363032"/>
    </source>
</evidence>
<organism evidence="9 10">
    <name type="scientific">Thermocatellispora tengchongensis</name>
    <dbReference type="NCBI Taxonomy" id="1073253"/>
    <lineage>
        <taxon>Bacteria</taxon>
        <taxon>Bacillati</taxon>
        <taxon>Actinomycetota</taxon>
        <taxon>Actinomycetes</taxon>
        <taxon>Streptosporangiales</taxon>
        <taxon>Streptosporangiaceae</taxon>
        <taxon>Thermocatellispora</taxon>
    </lineage>
</organism>
<dbReference type="GO" id="GO:0055085">
    <property type="term" value="P:transmembrane transport"/>
    <property type="evidence" value="ECO:0007669"/>
    <property type="project" value="InterPro"/>
</dbReference>
<keyword evidence="4 7" id="KW-0812">Transmembrane</keyword>
<proteinExistence type="inferred from homology"/>
<feature type="transmembrane region" description="Helical" evidence="7">
    <location>
        <begin position="104"/>
        <end position="125"/>
    </location>
</feature>
<dbReference type="PROSITE" id="PS50928">
    <property type="entry name" value="ABC_TM1"/>
    <property type="match status" value="1"/>
</dbReference>
<evidence type="ECO:0000256" key="1">
    <source>
        <dbReference type="ARBA" id="ARBA00004651"/>
    </source>
</evidence>
<dbReference type="PANTHER" id="PTHR43744:SF12">
    <property type="entry name" value="ABC TRANSPORTER PERMEASE PROTEIN MG189-RELATED"/>
    <property type="match status" value="1"/>
</dbReference>
<dbReference type="InterPro" id="IPR035906">
    <property type="entry name" value="MetI-like_sf"/>
</dbReference>
<dbReference type="SUPFAM" id="SSF161098">
    <property type="entry name" value="MetI-like"/>
    <property type="match status" value="1"/>
</dbReference>
<evidence type="ECO:0000256" key="5">
    <source>
        <dbReference type="ARBA" id="ARBA00022989"/>
    </source>
</evidence>
<dbReference type="GO" id="GO:0005886">
    <property type="term" value="C:plasma membrane"/>
    <property type="evidence" value="ECO:0007669"/>
    <property type="project" value="UniProtKB-SubCell"/>
</dbReference>
<evidence type="ECO:0000256" key="6">
    <source>
        <dbReference type="ARBA" id="ARBA00023136"/>
    </source>
</evidence>
<dbReference type="CDD" id="cd06261">
    <property type="entry name" value="TM_PBP2"/>
    <property type="match status" value="1"/>
</dbReference>
<accession>A0A840PIX2</accession>
<dbReference type="AlphaFoldDB" id="A0A840PIX2"/>
<comment type="subcellular location">
    <subcellularLocation>
        <location evidence="1 7">Cell membrane</location>
        <topology evidence="1 7">Multi-pass membrane protein</topology>
    </subcellularLocation>
</comment>
<feature type="domain" description="ABC transmembrane type-1" evidence="8">
    <location>
        <begin position="100"/>
        <end position="293"/>
    </location>
</feature>
<protein>
    <submittedName>
        <fullName evidence="9">Multiple sugar transport system permease protein</fullName>
    </submittedName>
</protein>
<comment type="similarity">
    <text evidence="7">Belongs to the binding-protein-dependent transport system permease family.</text>
</comment>
<feature type="transmembrane region" description="Helical" evidence="7">
    <location>
        <begin position="137"/>
        <end position="156"/>
    </location>
</feature>
<reference evidence="9 10" key="1">
    <citation type="submission" date="2020-08" db="EMBL/GenBank/DDBJ databases">
        <title>Genomic Encyclopedia of Type Strains, Phase IV (KMG-IV): sequencing the most valuable type-strain genomes for metagenomic binning, comparative biology and taxonomic classification.</title>
        <authorList>
            <person name="Goeker M."/>
        </authorList>
    </citation>
    <scope>NUCLEOTIDE SEQUENCE [LARGE SCALE GENOMIC DNA]</scope>
    <source>
        <strain evidence="9 10">DSM 45615</strain>
    </source>
</reference>
<evidence type="ECO:0000256" key="3">
    <source>
        <dbReference type="ARBA" id="ARBA00022475"/>
    </source>
</evidence>
<feature type="transmembrane region" description="Helical" evidence="7">
    <location>
        <begin position="168"/>
        <end position="190"/>
    </location>
</feature>
<keyword evidence="2 7" id="KW-0813">Transport</keyword>
<keyword evidence="3" id="KW-1003">Cell membrane</keyword>
<name>A0A840PIX2_9ACTN</name>
<dbReference type="Pfam" id="PF00528">
    <property type="entry name" value="BPD_transp_1"/>
    <property type="match status" value="1"/>
</dbReference>